<keyword evidence="3 11" id="KW-0813">Transport</keyword>
<keyword evidence="6" id="KW-0732">Signal</keyword>
<dbReference type="InterPro" id="IPR036734">
    <property type="entry name" value="Neur_chan_lig-bd_sf"/>
</dbReference>
<comment type="subcellular location">
    <subcellularLocation>
        <location evidence="2">Cell membrane</location>
    </subcellularLocation>
    <subcellularLocation>
        <location evidence="1">Membrane</location>
        <topology evidence="1">Multi-pass membrane protein</topology>
    </subcellularLocation>
</comment>
<dbReference type="Gene3D" id="2.70.170.10">
    <property type="entry name" value="Neurotransmitter-gated ion-channel ligand-binding domain"/>
    <property type="match status" value="1"/>
</dbReference>
<dbReference type="GO" id="GO:0005886">
    <property type="term" value="C:plasma membrane"/>
    <property type="evidence" value="ECO:0007669"/>
    <property type="project" value="UniProtKB-SubCell"/>
</dbReference>
<evidence type="ECO:0000256" key="4">
    <source>
        <dbReference type="ARBA" id="ARBA00022475"/>
    </source>
</evidence>
<feature type="transmembrane region" description="Helical" evidence="11">
    <location>
        <begin position="309"/>
        <end position="333"/>
    </location>
</feature>
<dbReference type="Gene3D" id="1.20.58.390">
    <property type="entry name" value="Neurotransmitter-gated ion-channel transmembrane domain"/>
    <property type="match status" value="1"/>
</dbReference>
<dbReference type="AlphaFoldDB" id="A0A914I2C2"/>
<evidence type="ECO:0000256" key="10">
    <source>
        <dbReference type="ARBA" id="ARBA00023303"/>
    </source>
</evidence>
<organism evidence="14 15">
    <name type="scientific">Globodera rostochiensis</name>
    <name type="common">Golden nematode worm</name>
    <name type="synonym">Heterodera rostochiensis</name>
    <dbReference type="NCBI Taxonomy" id="31243"/>
    <lineage>
        <taxon>Eukaryota</taxon>
        <taxon>Metazoa</taxon>
        <taxon>Ecdysozoa</taxon>
        <taxon>Nematoda</taxon>
        <taxon>Chromadorea</taxon>
        <taxon>Rhabditida</taxon>
        <taxon>Tylenchina</taxon>
        <taxon>Tylenchomorpha</taxon>
        <taxon>Tylenchoidea</taxon>
        <taxon>Heteroderidae</taxon>
        <taxon>Heteroderinae</taxon>
        <taxon>Globodera</taxon>
    </lineage>
</organism>
<keyword evidence="10 11" id="KW-0407">Ion channel</keyword>
<keyword evidence="7 11" id="KW-1133">Transmembrane helix</keyword>
<dbReference type="Pfam" id="PF02932">
    <property type="entry name" value="Neur_chan_memb"/>
    <property type="match status" value="1"/>
</dbReference>
<dbReference type="InterPro" id="IPR006029">
    <property type="entry name" value="Neurotrans-gated_channel_TM"/>
</dbReference>
<dbReference type="CDD" id="cd19049">
    <property type="entry name" value="LGIC_TM_anion"/>
    <property type="match status" value="1"/>
</dbReference>
<dbReference type="PROSITE" id="PS00236">
    <property type="entry name" value="NEUROTR_ION_CHANNEL"/>
    <property type="match status" value="1"/>
</dbReference>
<dbReference type="Pfam" id="PF02931">
    <property type="entry name" value="Neur_chan_LBD"/>
    <property type="match status" value="1"/>
</dbReference>
<dbReference type="InterPro" id="IPR006201">
    <property type="entry name" value="Neur_channel"/>
</dbReference>
<evidence type="ECO:0000256" key="8">
    <source>
        <dbReference type="ARBA" id="ARBA00023065"/>
    </source>
</evidence>
<evidence type="ECO:0000256" key="6">
    <source>
        <dbReference type="ARBA" id="ARBA00022729"/>
    </source>
</evidence>
<dbReference type="Proteomes" id="UP000887572">
    <property type="component" value="Unplaced"/>
</dbReference>
<dbReference type="CDD" id="cd18990">
    <property type="entry name" value="LGIC_ECD_GABAAR"/>
    <property type="match status" value="1"/>
</dbReference>
<evidence type="ECO:0000313" key="14">
    <source>
        <dbReference type="Proteomes" id="UP000887572"/>
    </source>
</evidence>
<dbReference type="PANTHER" id="PTHR18945">
    <property type="entry name" value="NEUROTRANSMITTER GATED ION CHANNEL"/>
    <property type="match status" value="1"/>
</dbReference>
<dbReference type="PRINTS" id="PR00252">
    <property type="entry name" value="NRIONCHANNEL"/>
</dbReference>
<comment type="similarity">
    <text evidence="11">Belongs to the ligand-gated ion channel (TC 1.A.9) family.</text>
</comment>
<dbReference type="FunFam" id="2.70.170.10:FF:000034">
    <property type="entry name" value="Ligand-Gated ion Channel"/>
    <property type="match status" value="1"/>
</dbReference>
<keyword evidence="4" id="KW-1003">Cell membrane</keyword>
<evidence type="ECO:0000256" key="7">
    <source>
        <dbReference type="ARBA" id="ARBA00022989"/>
    </source>
</evidence>
<evidence type="ECO:0000256" key="5">
    <source>
        <dbReference type="ARBA" id="ARBA00022692"/>
    </source>
</evidence>
<feature type="transmembrane region" description="Helical" evidence="11">
    <location>
        <begin position="411"/>
        <end position="430"/>
    </location>
</feature>
<dbReference type="GO" id="GO:0005230">
    <property type="term" value="F:extracellular ligand-gated monoatomic ion channel activity"/>
    <property type="evidence" value="ECO:0007669"/>
    <property type="project" value="InterPro"/>
</dbReference>
<dbReference type="SUPFAM" id="SSF90112">
    <property type="entry name" value="Neurotransmitter-gated ion-channel transmembrane pore"/>
    <property type="match status" value="1"/>
</dbReference>
<dbReference type="WBParaSite" id="Gr19_v10_g6669.t1">
    <property type="protein sequence ID" value="Gr19_v10_g6669.t1"/>
    <property type="gene ID" value="Gr19_v10_g6669"/>
</dbReference>
<dbReference type="InterPro" id="IPR036719">
    <property type="entry name" value="Neuro-gated_channel_TM_sf"/>
</dbReference>
<keyword evidence="5 11" id="KW-0812">Transmembrane</keyword>
<evidence type="ECO:0000256" key="9">
    <source>
        <dbReference type="ARBA" id="ARBA00023136"/>
    </source>
</evidence>
<dbReference type="InterPro" id="IPR006028">
    <property type="entry name" value="GABAA/Glycine_rcpt"/>
</dbReference>
<keyword evidence="14" id="KW-1185">Reference proteome</keyword>
<evidence type="ECO:0000259" key="13">
    <source>
        <dbReference type="Pfam" id="PF02932"/>
    </source>
</evidence>
<feature type="transmembrane region" description="Helical" evidence="11">
    <location>
        <begin position="339"/>
        <end position="361"/>
    </location>
</feature>
<dbReference type="InterPro" id="IPR006202">
    <property type="entry name" value="Neur_chan_lig-bd"/>
</dbReference>
<evidence type="ECO:0000256" key="11">
    <source>
        <dbReference type="RuleBase" id="RU000687"/>
    </source>
</evidence>
<name>A0A914I2C2_GLORO</name>
<keyword evidence="9 11" id="KW-0472">Membrane</keyword>
<feature type="domain" description="Neurotransmitter-gated ion-channel transmembrane" evidence="13">
    <location>
        <begin position="317"/>
        <end position="391"/>
    </location>
</feature>
<evidence type="ECO:0000256" key="3">
    <source>
        <dbReference type="ARBA" id="ARBA00022448"/>
    </source>
</evidence>
<evidence type="ECO:0000313" key="15">
    <source>
        <dbReference type="WBParaSite" id="Gr19_v10_g6669.t1"/>
    </source>
</evidence>
<keyword evidence="8 11" id="KW-0406">Ion transport</keyword>
<reference evidence="15" key="1">
    <citation type="submission" date="2022-11" db="UniProtKB">
        <authorList>
            <consortium name="WormBaseParasite"/>
        </authorList>
    </citation>
    <scope>IDENTIFICATION</scope>
</reference>
<feature type="domain" description="Neurotransmitter-gated ion-channel ligand-binding" evidence="12">
    <location>
        <begin position="108"/>
        <end position="300"/>
    </location>
</feature>
<dbReference type="PRINTS" id="PR00253">
    <property type="entry name" value="GABAARECEPTR"/>
</dbReference>
<dbReference type="InterPro" id="IPR018000">
    <property type="entry name" value="Neurotransmitter_ion_chnl_CS"/>
</dbReference>
<dbReference type="SUPFAM" id="SSF63712">
    <property type="entry name" value="Nicotinic receptor ligand binding domain-like"/>
    <property type="match status" value="1"/>
</dbReference>
<evidence type="ECO:0000256" key="1">
    <source>
        <dbReference type="ARBA" id="ARBA00004141"/>
    </source>
</evidence>
<evidence type="ECO:0000259" key="12">
    <source>
        <dbReference type="Pfam" id="PF02931"/>
    </source>
</evidence>
<proteinExistence type="inferred from homology"/>
<dbReference type="InterPro" id="IPR038050">
    <property type="entry name" value="Neuro_actylchol_rec"/>
</dbReference>
<accession>A0A914I2C2</accession>
<evidence type="ECO:0000256" key="2">
    <source>
        <dbReference type="ARBA" id="ARBA00004236"/>
    </source>
</evidence>
<dbReference type="GO" id="GO:0004888">
    <property type="term" value="F:transmembrane signaling receptor activity"/>
    <property type="evidence" value="ECO:0007669"/>
    <property type="project" value="InterPro"/>
</dbReference>
<sequence>MLLFDAYKIFDETHYYLRICSFFCCKMFAMLYTVQSVLLELLMALVRPAGAELRPSADDALRRQFGGGGGTEATKSVGQLHRQYQQKHLRDGQCDHSDNSEKAQDLAIILMRNYSRNALPEPSPVHVDVEITIQDISDISAISGTFVMDFWISAIWQDTRLQFGHLDPCRRNLSLDHDMEPRLWSPNVCIVNSKATKVHDSPKPNILLMIFPNGTTWLNYRIRSEAPCIMELRKFPLDSIRCDLIFESYSYNVAEVTLDWLAWSPVSIVKEELNLPDFKLINITYGKTIENYTAGIWHRLYVSIFFDRLFGFYVLQMYLPTYISVFISWIAFWMDTRALPARITLSVSSLMALTFQFGTIVRTLPKASYVKAIDLWMFSCVGFIFLAVVAYNDKLEDQKQRRRRLSAVGNLLARASITTNAGAIAFSELMKRRRSTRADLCYDYAARELTRNKSQSTRGGSLSPVPEGEIPAFLPSNNGIGANVPLQPQAAAGGSAAVAGAKTKKPSSELGSAVDRFSSFAFPTAFALFNACYWTYYLSSYYSTKSLINRSIDVAKA</sequence>
<protein>
    <submittedName>
        <fullName evidence="15">Uncharacterized protein</fullName>
    </submittedName>
</protein>
<feature type="transmembrane region" description="Helical" evidence="11">
    <location>
        <begin position="373"/>
        <end position="391"/>
    </location>
</feature>